<accession>A0A0B3RTL1</accession>
<dbReference type="AlphaFoldDB" id="A0A0B3RTL1"/>
<keyword evidence="2" id="KW-1185">Reference proteome</keyword>
<evidence type="ECO:0000313" key="2">
    <source>
        <dbReference type="Proteomes" id="UP000030960"/>
    </source>
</evidence>
<protein>
    <submittedName>
        <fullName evidence="1">Uncharacterized protein</fullName>
    </submittedName>
</protein>
<reference evidence="1 2" key="1">
    <citation type="submission" date="2014-10" db="EMBL/GenBank/DDBJ databases">
        <title>Genome sequence of Ponticoccus sp. strain UMTAT08 isolated from clonal culture of toxic dinoflagellate Alexandrium tamiyavanichii.</title>
        <authorList>
            <person name="Gan H.Y."/>
            <person name="Muhd D.-D."/>
            <person name="Mohd Noor M.E."/>
            <person name="Yeong Y.S."/>
            <person name="Usup G."/>
        </authorList>
    </citation>
    <scope>NUCLEOTIDE SEQUENCE [LARGE SCALE GENOMIC DNA]</scope>
    <source>
        <strain evidence="1 2">UMTAT08</strain>
    </source>
</reference>
<evidence type="ECO:0000313" key="1">
    <source>
        <dbReference type="EMBL" id="KHQ50103.1"/>
    </source>
</evidence>
<proteinExistence type="predicted"/>
<sequence length="57" mass="5931">MTIERPRVLAISAAFLVVAVFAAAKIHLVSVSLSSQPSCVETAKEGAGTYRPAKPSC</sequence>
<dbReference type="Proteomes" id="UP000030960">
    <property type="component" value="Unassembled WGS sequence"/>
</dbReference>
<gene>
    <name evidence="1" type="ORF">OA50_05334</name>
</gene>
<dbReference type="EMBL" id="JSUQ01000031">
    <property type="protein sequence ID" value="KHQ50103.1"/>
    <property type="molecule type" value="Genomic_DNA"/>
</dbReference>
<comment type="caution">
    <text evidence="1">The sequence shown here is derived from an EMBL/GenBank/DDBJ whole genome shotgun (WGS) entry which is preliminary data.</text>
</comment>
<organism evidence="1 2">
    <name type="scientific">Mameliella alba</name>
    <dbReference type="NCBI Taxonomy" id="561184"/>
    <lineage>
        <taxon>Bacteria</taxon>
        <taxon>Pseudomonadati</taxon>
        <taxon>Pseudomonadota</taxon>
        <taxon>Alphaproteobacteria</taxon>
        <taxon>Rhodobacterales</taxon>
        <taxon>Roseobacteraceae</taxon>
        <taxon>Mameliella</taxon>
    </lineage>
</organism>
<name>A0A0B3RTL1_9RHOB</name>
<dbReference type="RefSeq" id="WP_190285501.1">
    <property type="nucleotide sequence ID" value="NZ_JSUQ01000031.1"/>
</dbReference>